<dbReference type="Proteomes" id="UP000593567">
    <property type="component" value="Unassembled WGS sequence"/>
</dbReference>
<keyword evidence="1" id="KW-0805">Transcription regulation</keyword>
<protein>
    <submittedName>
        <fullName evidence="7">SNAPC4</fullName>
    </submittedName>
</protein>
<evidence type="ECO:0000313" key="8">
    <source>
        <dbReference type="Proteomes" id="UP000593567"/>
    </source>
</evidence>
<feature type="domain" description="Myb-like" evidence="5">
    <location>
        <begin position="100"/>
        <end position="152"/>
    </location>
</feature>
<dbReference type="GO" id="GO:0042796">
    <property type="term" value="P:snRNA transcription by RNA polymerase III"/>
    <property type="evidence" value="ECO:0007669"/>
    <property type="project" value="TreeGrafter"/>
</dbReference>
<gene>
    <name evidence="7" type="ORF">EB796_022350</name>
</gene>
<dbReference type="PANTHER" id="PTHR46621:SF1">
    <property type="entry name" value="SNRNA-ACTIVATING PROTEIN COMPLEX SUBUNIT 4"/>
    <property type="match status" value="1"/>
</dbReference>
<organism evidence="7 8">
    <name type="scientific">Bugula neritina</name>
    <name type="common">Brown bryozoan</name>
    <name type="synonym">Sertularia neritina</name>
    <dbReference type="NCBI Taxonomy" id="10212"/>
    <lineage>
        <taxon>Eukaryota</taxon>
        <taxon>Metazoa</taxon>
        <taxon>Spiralia</taxon>
        <taxon>Lophotrochozoa</taxon>
        <taxon>Bryozoa</taxon>
        <taxon>Gymnolaemata</taxon>
        <taxon>Cheilostomatida</taxon>
        <taxon>Flustrina</taxon>
        <taxon>Buguloidea</taxon>
        <taxon>Bugulidae</taxon>
        <taxon>Bugula</taxon>
    </lineage>
</organism>
<dbReference type="GO" id="GO:0000978">
    <property type="term" value="F:RNA polymerase II cis-regulatory region sequence-specific DNA binding"/>
    <property type="evidence" value="ECO:0007669"/>
    <property type="project" value="TreeGrafter"/>
</dbReference>
<dbReference type="GO" id="GO:0019185">
    <property type="term" value="C:snRNA-activating protein complex"/>
    <property type="evidence" value="ECO:0007669"/>
    <property type="project" value="TreeGrafter"/>
</dbReference>
<dbReference type="PANTHER" id="PTHR46621">
    <property type="entry name" value="SNRNA-ACTIVATING PROTEIN COMPLEX SUBUNIT 4"/>
    <property type="match status" value="1"/>
</dbReference>
<dbReference type="OrthoDB" id="2143914at2759"/>
<sequence>MPNTQYQLLNNNYSISTTQYQLLNINYSTKKAETRNTDRNTPEQKEILYTIDNVKSHFELSDVSVEDVISHADWLIIANTHLEGAFSTESCMNMYRNICNPVINRSLWSASEDVKLKELIQKHGHQSWSQVADELGTDRTPFICLQRYQQALNDYETAPWTQEREKTLCEYLDNYIGREDVISWDKVAWKVGEMTPNECKAGGKHGDVQKETVDSERRSVPLETALVSNIIILIMLLPEHSMYIVISHSQSSLDYIIHFAIRIDLRLLLLKIYEIVHPMSRMRNLAVTVVVLFVTGSG</sequence>
<comment type="caution">
    <text evidence="7">The sequence shown here is derived from an EMBL/GenBank/DDBJ whole genome shotgun (WGS) entry which is preliminary data.</text>
</comment>
<evidence type="ECO:0000256" key="3">
    <source>
        <dbReference type="ARBA" id="ARBA00023163"/>
    </source>
</evidence>
<name>A0A7J7IZJ4_BUGNE</name>
<evidence type="ECO:0000256" key="1">
    <source>
        <dbReference type="ARBA" id="ARBA00023015"/>
    </source>
</evidence>
<dbReference type="EMBL" id="VXIV02003236">
    <property type="protein sequence ID" value="KAF6019343.1"/>
    <property type="molecule type" value="Genomic_DNA"/>
</dbReference>
<dbReference type="InterPro" id="IPR051575">
    <property type="entry name" value="Myb-like_DNA-bd"/>
</dbReference>
<keyword evidence="2" id="KW-0238">DNA-binding</keyword>
<dbReference type="PROSITE" id="PS50090">
    <property type="entry name" value="MYB_LIKE"/>
    <property type="match status" value="1"/>
</dbReference>
<feature type="domain" description="HTH myb-type" evidence="6">
    <location>
        <begin position="100"/>
        <end position="156"/>
    </location>
</feature>
<dbReference type="Gene3D" id="1.10.10.60">
    <property type="entry name" value="Homeodomain-like"/>
    <property type="match status" value="1"/>
</dbReference>
<dbReference type="InterPro" id="IPR001005">
    <property type="entry name" value="SANT/Myb"/>
</dbReference>
<keyword evidence="8" id="KW-1185">Reference proteome</keyword>
<dbReference type="SUPFAM" id="SSF46689">
    <property type="entry name" value="Homeodomain-like"/>
    <property type="match status" value="1"/>
</dbReference>
<reference evidence="7" key="1">
    <citation type="submission" date="2020-06" db="EMBL/GenBank/DDBJ databases">
        <title>Draft genome of Bugula neritina, a colonial animal packing powerful symbionts and potential medicines.</title>
        <authorList>
            <person name="Rayko M."/>
        </authorList>
    </citation>
    <scope>NUCLEOTIDE SEQUENCE [LARGE SCALE GENOMIC DNA]</scope>
    <source>
        <strain evidence="7">Kwan_BN1</strain>
    </source>
</reference>
<dbReference type="AlphaFoldDB" id="A0A7J7IZJ4"/>
<evidence type="ECO:0000256" key="2">
    <source>
        <dbReference type="ARBA" id="ARBA00023125"/>
    </source>
</evidence>
<dbReference type="Pfam" id="PF13921">
    <property type="entry name" value="Myb_DNA-bind_6"/>
    <property type="match status" value="1"/>
</dbReference>
<dbReference type="GO" id="GO:0042795">
    <property type="term" value="P:snRNA transcription by RNA polymerase II"/>
    <property type="evidence" value="ECO:0007669"/>
    <property type="project" value="TreeGrafter"/>
</dbReference>
<evidence type="ECO:0000313" key="7">
    <source>
        <dbReference type="EMBL" id="KAF6019343.1"/>
    </source>
</evidence>
<evidence type="ECO:0000259" key="5">
    <source>
        <dbReference type="PROSITE" id="PS50090"/>
    </source>
</evidence>
<evidence type="ECO:0000259" key="6">
    <source>
        <dbReference type="PROSITE" id="PS51294"/>
    </source>
</evidence>
<proteinExistence type="predicted"/>
<dbReference type="GO" id="GO:0001006">
    <property type="term" value="F:RNA polymerase III type 3 promoter sequence-specific DNA binding"/>
    <property type="evidence" value="ECO:0007669"/>
    <property type="project" value="TreeGrafter"/>
</dbReference>
<accession>A0A7J7IZJ4</accession>
<dbReference type="SMART" id="SM00717">
    <property type="entry name" value="SANT"/>
    <property type="match status" value="1"/>
</dbReference>
<keyword evidence="4" id="KW-0539">Nucleus</keyword>
<dbReference type="InterPro" id="IPR009057">
    <property type="entry name" value="Homeodomain-like_sf"/>
</dbReference>
<evidence type="ECO:0000256" key="4">
    <source>
        <dbReference type="ARBA" id="ARBA00023242"/>
    </source>
</evidence>
<keyword evidence="3" id="KW-0804">Transcription</keyword>
<dbReference type="InterPro" id="IPR017930">
    <property type="entry name" value="Myb_dom"/>
</dbReference>
<dbReference type="PROSITE" id="PS51294">
    <property type="entry name" value="HTH_MYB"/>
    <property type="match status" value="1"/>
</dbReference>